<evidence type="ECO:0000256" key="7">
    <source>
        <dbReference type="ARBA" id="ARBA00034754"/>
    </source>
</evidence>
<comment type="caution">
    <text evidence="11">The sequence shown here is derived from an EMBL/GenBank/DDBJ whole genome shotgun (WGS) entry which is preliminary data.</text>
</comment>
<dbReference type="InterPro" id="IPR010372">
    <property type="entry name" value="DNA_pol3_delta_N"/>
</dbReference>
<dbReference type="AlphaFoldDB" id="A0A084JI65"/>
<keyword evidence="4" id="KW-0548">Nucleotidyltransferase</keyword>
<dbReference type="eggNOG" id="COG1466">
    <property type="taxonomic scope" value="Bacteria"/>
</dbReference>
<evidence type="ECO:0000259" key="10">
    <source>
        <dbReference type="Pfam" id="PF21694"/>
    </source>
</evidence>
<dbReference type="PANTHER" id="PTHR34388">
    <property type="entry name" value="DNA POLYMERASE III SUBUNIT DELTA"/>
    <property type="match status" value="1"/>
</dbReference>
<dbReference type="Gene3D" id="1.20.272.10">
    <property type="match status" value="1"/>
</dbReference>
<gene>
    <name evidence="11" type="ORF">IO99_00235</name>
</gene>
<evidence type="ECO:0000259" key="9">
    <source>
        <dbReference type="Pfam" id="PF06144"/>
    </source>
</evidence>
<dbReference type="GO" id="GO:0003887">
    <property type="term" value="F:DNA-directed DNA polymerase activity"/>
    <property type="evidence" value="ECO:0007669"/>
    <property type="project" value="UniProtKB-KW"/>
</dbReference>
<evidence type="ECO:0000256" key="5">
    <source>
        <dbReference type="ARBA" id="ARBA00022705"/>
    </source>
</evidence>
<evidence type="ECO:0000256" key="8">
    <source>
        <dbReference type="ARBA" id="ARBA00049244"/>
    </source>
</evidence>
<comment type="similarity">
    <text evidence="7">Belongs to the DNA polymerase HolA subunit family.</text>
</comment>
<reference evidence="11 12" key="1">
    <citation type="submission" date="2014-07" db="EMBL/GenBank/DDBJ databases">
        <title>Draft genome of Clostridium sulfidigenes 113A isolated from sediments associated with methane hydrate from Krishna Godavari basin.</title>
        <authorList>
            <person name="Honkalas V.S."/>
            <person name="Dabir A.P."/>
            <person name="Arora P."/>
            <person name="Dhakephalkar P.K."/>
        </authorList>
    </citation>
    <scope>NUCLEOTIDE SEQUENCE [LARGE SCALE GENOMIC DNA]</scope>
    <source>
        <strain evidence="11 12">113A</strain>
    </source>
</reference>
<dbReference type="NCBIfam" id="TIGR01128">
    <property type="entry name" value="holA"/>
    <property type="match status" value="1"/>
</dbReference>
<keyword evidence="6" id="KW-0239">DNA-directed DNA polymerase</keyword>
<dbReference type="Gene3D" id="1.10.8.60">
    <property type="match status" value="1"/>
</dbReference>
<protein>
    <recommendedName>
        <fullName evidence="2">DNA polymerase III subunit delta</fullName>
        <ecNumber evidence="1">2.7.7.7</ecNumber>
    </recommendedName>
</protein>
<evidence type="ECO:0000256" key="6">
    <source>
        <dbReference type="ARBA" id="ARBA00022932"/>
    </source>
</evidence>
<sequence length="336" mass="39246">MITLEQFEKHIKENKLKNCYILCGSDEGLIKTAIKKIRNSKIDESFADFNYTRISGDKLDVDALINNCETIPFMSEYRMVEIFRANFLRDKGEDIDSLRNYLKDIPPYTFLIMYYVFEDDREKLSNKVKKLQNVCEVVKVDKLKGMGLQSKVKAIFEEKGKSIGKSEVGYFCSIIENNMNIVDNEIEKLILYTEGREITREDIIKMCPYEKENDIFNLVSYLSERNIKAAIDTLNQLIYRGEKPPKILSMIERQFKLLFAIRIKIGKGIRKEDIVKEYNLNPYIADKMIVQSKKFSQEALKKNIENCIETESEIKSKSVDQKNAIEMLMVKTMMNK</sequence>
<name>A0A084JI65_9CLOT</name>
<dbReference type="GO" id="GO:0006261">
    <property type="term" value="P:DNA-templated DNA replication"/>
    <property type="evidence" value="ECO:0007669"/>
    <property type="project" value="TreeGrafter"/>
</dbReference>
<dbReference type="Gene3D" id="3.40.50.300">
    <property type="entry name" value="P-loop containing nucleotide triphosphate hydrolases"/>
    <property type="match status" value="1"/>
</dbReference>
<dbReference type="Pfam" id="PF06144">
    <property type="entry name" value="DNA_pol3_delta"/>
    <property type="match status" value="1"/>
</dbReference>
<feature type="domain" description="DNA polymerase III delta N-terminal" evidence="9">
    <location>
        <begin position="20"/>
        <end position="138"/>
    </location>
</feature>
<dbReference type="Proteomes" id="UP000028542">
    <property type="component" value="Unassembled WGS sequence"/>
</dbReference>
<dbReference type="GO" id="GO:0009360">
    <property type="term" value="C:DNA polymerase III complex"/>
    <property type="evidence" value="ECO:0007669"/>
    <property type="project" value="InterPro"/>
</dbReference>
<evidence type="ECO:0000256" key="1">
    <source>
        <dbReference type="ARBA" id="ARBA00012417"/>
    </source>
</evidence>
<evidence type="ECO:0000256" key="2">
    <source>
        <dbReference type="ARBA" id="ARBA00017703"/>
    </source>
</evidence>
<feature type="domain" description="DNA polymerase III delta subunit-like C-terminal" evidence="10">
    <location>
        <begin position="212"/>
        <end position="331"/>
    </location>
</feature>
<organism evidence="11 12">
    <name type="scientific">Clostridium sulfidigenes</name>
    <dbReference type="NCBI Taxonomy" id="318464"/>
    <lineage>
        <taxon>Bacteria</taxon>
        <taxon>Bacillati</taxon>
        <taxon>Bacillota</taxon>
        <taxon>Clostridia</taxon>
        <taxon>Eubacteriales</taxon>
        <taxon>Clostridiaceae</taxon>
        <taxon>Clostridium</taxon>
    </lineage>
</organism>
<dbReference type="InterPro" id="IPR008921">
    <property type="entry name" value="DNA_pol3_clamp-load_cplx_C"/>
</dbReference>
<keyword evidence="12" id="KW-1185">Reference proteome</keyword>
<comment type="catalytic activity">
    <reaction evidence="8">
        <text>DNA(n) + a 2'-deoxyribonucleoside 5'-triphosphate = DNA(n+1) + diphosphate</text>
        <dbReference type="Rhea" id="RHEA:22508"/>
        <dbReference type="Rhea" id="RHEA-COMP:17339"/>
        <dbReference type="Rhea" id="RHEA-COMP:17340"/>
        <dbReference type="ChEBI" id="CHEBI:33019"/>
        <dbReference type="ChEBI" id="CHEBI:61560"/>
        <dbReference type="ChEBI" id="CHEBI:173112"/>
        <dbReference type="EC" id="2.7.7.7"/>
    </reaction>
</comment>
<accession>A0A084JI65</accession>
<evidence type="ECO:0000313" key="11">
    <source>
        <dbReference type="EMBL" id="KEZ88649.1"/>
    </source>
</evidence>
<dbReference type="SUPFAM" id="SSF48019">
    <property type="entry name" value="post-AAA+ oligomerization domain-like"/>
    <property type="match status" value="1"/>
</dbReference>
<evidence type="ECO:0000256" key="3">
    <source>
        <dbReference type="ARBA" id="ARBA00022679"/>
    </source>
</evidence>
<evidence type="ECO:0000256" key="4">
    <source>
        <dbReference type="ARBA" id="ARBA00022695"/>
    </source>
</evidence>
<dbReference type="RefSeq" id="WP_035128850.1">
    <property type="nucleotide sequence ID" value="NZ_JPMD01000001.1"/>
</dbReference>
<dbReference type="InterPro" id="IPR005790">
    <property type="entry name" value="DNA_polIII_delta"/>
</dbReference>
<dbReference type="EMBL" id="JPMD01000001">
    <property type="protein sequence ID" value="KEZ88649.1"/>
    <property type="molecule type" value="Genomic_DNA"/>
</dbReference>
<dbReference type="GO" id="GO:0003677">
    <property type="term" value="F:DNA binding"/>
    <property type="evidence" value="ECO:0007669"/>
    <property type="project" value="InterPro"/>
</dbReference>
<keyword evidence="5" id="KW-0235">DNA replication</keyword>
<dbReference type="InterPro" id="IPR027417">
    <property type="entry name" value="P-loop_NTPase"/>
</dbReference>
<dbReference type="STRING" id="318464.IO99_00235"/>
<keyword evidence="3" id="KW-0808">Transferase</keyword>
<dbReference type="PANTHER" id="PTHR34388:SF1">
    <property type="entry name" value="DNA POLYMERASE III SUBUNIT DELTA"/>
    <property type="match status" value="1"/>
</dbReference>
<dbReference type="InterPro" id="IPR048466">
    <property type="entry name" value="DNA_pol3_delta-like_C"/>
</dbReference>
<evidence type="ECO:0000313" key="12">
    <source>
        <dbReference type="Proteomes" id="UP000028542"/>
    </source>
</evidence>
<dbReference type="EC" id="2.7.7.7" evidence="1"/>
<dbReference type="Pfam" id="PF21694">
    <property type="entry name" value="DNA_pol3_delta_C"/>
    <property type="match status" value="1"/>
</dbReference>
<dbReference type="SUPFAM" id="SSF52540">
    <property type="entry name" value="P-loop containing nucleoside triphosphate hydrolases"/>
    <property type="match status" value="1"/>
</dbReference>
<proteinExistence type="inferred from homology"/>